<dbReference type="PANTHER" id="PTHR11203">
    <property type="entry name" value="CLEAVAGE AND POLYADENYLATION SPECIFICITY FACTOR FAMILY MEMBER"/>
    <property type="match status" value="1"/>
</dbReference>
<accession>A0A382AJM7</accession>
<evidence type="ECO:0000259" key="1">
    <source>
        <dbReference type="Pfam" id="PF00753"/>
    </source>
</evidence>
<dbReference type="InterPro" id="IPR001279">
    <property type="entry name" value="Metallo-B-lactamas"/>
</dbReference>
<dbReference type="EMBL" id="UINC01025705">
    <property type="protein sequence ID" value="SVB01785.1"/>
    <property type="molecule type" value="Genomic_DNA"/>
</dbReference>
<dbReference type="InterPro" id="IPR050698">
    <property type="entry name" value="MBL"/>
</dbReference>
<feature type="domain" description="Metallo-beta-lactamase" evidence="1">
    <location>
        <begin position="18"/>
        <end position="84"/>
    </location>
</feature>
<feature type="non-terminal residue" evidence="2">
    <location>
        <position position="94"/>
    </location>
</feature>
<dbReference type="Pfam" id="PF00753">
    <property type="entry name" value="Lactamase_B"/>
    <property type="match status" value="1"/>
</dbReference>
<name>A0A382AJM7_9ZZZZ</name>
<dbReference type="GO" id="GO:0004521">
    <property type="term" value="F:RNA endonuclease activity"/>
    <property type="evidence" value="ECO:0007669"/>
    <property type="project" value="TreeGrafter"/>
</dbReference>
<dbReference type="AlphaFoldDB" id="A0A382AJM7"/>
<evidence type="ECO:0000313" key="2">
    <source>
        <dbReference type="EMBL" id="SVB01785.1"/>
    </source>
</evidence>
<gene>
    <name evidence="2" type="ORF">METZ01_LOCUS154639</name>
</gene>
<dbReference type="CDD" id="cd16295">
    <property type="entry name" value="TTHA0252-CPSF-like_MBL-fold"/>
    <property type="match status" value="1"/>
</dbReference>
<feature type="non-terminal residue" evidence="2">
    <location>
        <position position="1"/>
    </location>
</feature>
<dbReference type="SUPFAM" id="SSF56281">
    <property type="entry name" value="Metallo-hydrolase/oxidoreductase"/>
    <property type="match status" value="1"/>
</dbReference>
<organism evidence="2">
    <name type="scientific">marine metagenome</name>
    <dbReference type="NCBI Taxonomy" id="408172"/>
    <lineage>
        <taxon>unclassified sequences</taxon>
        <taxon>metagenomes</taxon>
        <taxon>ecological metagenomes</taxon>
    </lineage>
</organism>
<reference evidence="2" key="1">
    <citation type="submission" date="2018-05" db="EMBL/GenBank/DDBJ databases">
        <authorList>
            <person name="Lanie J.A."/>
            <person name="Ng W.-L."/>
            <person name="Kazmierczak K.M."/>
            <person name="Andrzejewski T.M."/>
            <person name="Davidsen T.M."/>
            <person name="Wayne K.J."/>
            <person name="Tettelin H."/>
            <person name="Glass J.I."/>
            <person name="Rusch D."/>
            <person name="Podicherti R."/>
            <person name="Tsui H.-C.T."/>
            <person name="Winkler M.E."/>
        </authorList>
    </citation>
    <scope>NUCLEOTIDE SEQUENCE</scope>
</reference>
<sequence length="94" mass="10426">VKLSFHGAVRTTTGSRHLLEVNGTRLLLDCGLYQGKRQESIERNQQFPFDPKSVDAVILSHAHIDHIGNLPNLHKQGFAGNVYCTFATRDLAAI</sequence>
<dbReference type="InterPro" id="IPR036866">
    <property type="entry name" value="RibonucZ/Hydroxyglut_hydro"/>
</dbReference>
<dbReference type="Gene3D" id="3.60.15.10">
    <property type="entry name" value="Ribonuclease Z/Hydroxyacylglutathione hydrolase-like"/>
    <property type="match status" value="1"/>
</dbReference>
<protein>
    <recommendedName>
        <fullName evidence="1">Metallo-beta-lactamase domain-containing protein</fullName>
    </recommendedName>
</protein>
<proteinExistence type="predicted"/>
<dbReference type="PANTHER" id="PTHR11203:SF37">
    <property type="entry name" value="INTEGRATOR COMPLEX SUBUNIT 11"/>
    <property type="match status" value="1"/>
</dbReference>